<evidence type="ECO:0000256" key="10">
    <source>
        <dbReference type="PIRSR" id="PIRSR602481-2"/>
    </source>
</evidence>
<evidence type="ECO:0000256" key="9">
    <source>
        <dbReference type="PIRSR" id="PIRSR602481-1"/>
    </source>
</evidence>
<keyword evidence="10" id="KW-0408">Iron</keyword>
<dbReference type="GO" id="GO:0008270">
    <property type="term" value="F:zinc ion binding"/>
    <property type="evidence" value="ECO:0007669"/>
    <property type="project" value="TreeGrafter"/>
</dbReference>
<keyword evidence="4" id="KW-0678">Repressor</keyword>
<evidence type="ECO:0000313" key="14">
    <source>
        <dbReference type="Proteomes" id="UP000182836"/>
    </source>
</evidence>
<dbReference type="GeneID" id="42308908"/>
<dbReference type="EMBL" id="FNED01000014">
    <property type="protein sequence ID" value="SDJ25400.1"/>
    <property type="molecule type" value="Genomic_DNA"/>
</dbReference>
<evidence type="ECO:0000256" key="5">
    <source>
        <dbReference type="ARBA" id="ARBA00022833"/>
    </source>
</evidence>
<keyword evidence="7" id="KW-0238">DNA-binding</keyword>
<evidence type="ECO:0000313" key="11">
    <source>
        <dbReference type="EMBL" id="KON90811.1"/>
    </source>
</evidence>
<dbReference type="GO" id="GO:0003700">
    <property type="term" value="F:DNA-binding transcription factor activity"/>
    <property type="evidence" value="ECO:0007669"/>
    <property type="project" value="InterPro"/>
</dbReference>
<reference evidence="11 13" key="1">
    <citation type="submission" date="2015-07" db="EMBL/GenBank/DDBJ databases">
        <title>Fjat-14205 dsm 2895.</title>
        <authorList>
            <person name="Liu B."/>
            <person name="Wang J."/>
            <person name="Zhu Y."/>
            <person name="Liu G."/>
            <person name="Chen Q."/>
            <person name="Chen Z."/>
            <person name="Lan J."/>
            <person name="Che J."/>
            <person name="Ge C."/>
            <person name="Shi H."/>
            <person name="Pan Z."/>
            <person name="Liu X."/>
        </authorList>
    </citation>
    <scope>NUCLEOTIDE SEQUENCE [LARGE SCALE GENOMIC DNA]</scope>
    <source>
        <strain evidence="11 13">DSM 2895</strain>
    </source>
</reference>
<evidence type="ECO:0000256" key="7">
    <source>
        <dbReference type="ARBA" id="ARBA00023125"/>
    </source>
</evidence>
<feature type="binding site" evidence="9">
    <location>
        <position position="132"/>
    </location>
    <ligand>
        <name>Zn(2+)</name>
        <dbReference type="ChEBI" id="CHEBI:29105"/>
    </ligand>
</feature>
<dbReference type="CDD" id="cd07153">
    <property type="entry name" value="Fur_like"/>
    <property type="match status" value="1"/>
</dbReference>
<keyword evidence="6" id="KW-0805">Transcription regulation</keyword>
<dbReference type="PATRIC" id="fig|47500.12.peg.447"/>
<dbReference type="STRING" id="47500.AF333_27655"/>
<dbReference type="InterPro" id="IPR043135">
    <property type="entry name" value="Fur_C"/>
</dbReference>
<dbReference type="InterPro" id="IPR036388">
    <property type="entry name" value="WH-like_DNA-bd_sf"/>
</dbReference>
<keyword evidence="3" id="KW-0963">Cytoplasm</keyword>
<dbReference type="InterPro" id="IPR036390">
    <property type="entry name" value="WH_DNA-bd_sf"/>
</dbReference>
<feature type="binding site" evidence="9">
    <location>
        <position position="95"/>
    </location>
    <ligand>
        <name>Zn(2+)</name>
        <dbReference type="ChEBI" id="CHEBI:29105"/>
    </ligand>
</feature>
<dbReference type="EMBL" id="LGUG01000009">
    <property type="protein sequence ID" value="KON90811.1"/>
    <property type="molecule type" value="Genomic_DNA"/>
</dbReference>
<dbReference type="PANTHER" id="PTHR33202">
    <property type="entry name" value="ZINC UPTAKE REGULATION PROTEIN"/>
    <property type="match status" value="1"/>
</dbReference>
<reference evidence="12 14" key="2">
    <citation type="submission" date="2016-10" db="EMBL/GenBank/DDBJ databases">
        <authorList>
            <person name="de Groot N.N."/>
        </authorList>
    </citation>
    <scope>NUCLEOTIDE SEQUENCE [LARGE SCALE GENOMIC DNA]</scope>
    <source>
        <strain evidence="12 14">DSM 2895</strain>
    </source>
</reference>
<feature type="binding site" evidence="9">
    <location>
        <position position="135"/>
    </location>
    <ligand>
        <name>Zn(2+)</name>
        <dbReference type="ChEBI" id="CHEBI:29105"/>
    </ligand>
</feature>
<dbReference type="Gene3D" id="3.30.1490.190">
    <property type="match status" value="1"/>
</dbReference>
<evidence type="ECO:0000256" key="8">
    <source>
        <dbReference type="ARBA" id="ARBA00023163"/>
    </source>
</evidence>
<keyword evidence="9" id="KW-0479">Metal-binding</keyword>
<organism evidence="11 13">
    <name type="scientific">Aneurinibacillus migulanus</name>
    <name type="common">Bacillus migulanus</name>
    <dbReference type="NCBI Taxonomy" id="47500"/>
    <lineage>
        <taxon>Bacteria</taxon>
        <taxon>Bacillati</taxon>
        <taxon>Bacillota</taxon>
        <taxon>Bacilli</taxon>
        <taxon>Bacillales</taxon>
        <taxon>Paenibacillaceae</taxon>
        <taxon>Aneurinibacillus group</taxon>
        <taxon>Aneurinibacillus</taxon>
    </lineage>
</organism>
<dbReference type="Proteomes" id="UP000182836">
    <property type="component" value="Unassembled WGS sequence"/>
</dbReference>
<evidence type="ECO:0000256" key="6">
    <source>
        <dbReference type="ARBA" id="ARBA00023015"/>
    </source>
</evidence>
<feature type="binding site" evidence="9">
    <location>
        <position position="98"/>
    </location>
    <ligand>
        <name>Zn(2+)</name>
        <dbReference type="ChEBI" id="CHEBI:29105"/>
    </ligand>
</feature>
<dbReference type="RefSeq" id="WP_043064341.1">
    <property type="nucleotide sequence ID" value="NZ_BJOA01000064.1"/>
</dbReference>
<comment type="similarity">
    <text evidence="2">Belongs to the Fur family.</text>
</comment>
<dbReference type="GO" id="GO:1900376">
    <property type="term" value="P:regulation of secondary metabolite biosynthetic process"/>
    <property type="evidence" value="ECO:0007669"/>
    <property type="project" value="TreeGrafter"/>
</dbReference>
<accession>A0A0D1YLR9</accession>
<evidence type="ECO:0000256" key="1">
    <source>
        <dbReference type="ARBA" id="ARBA00004496"/>
    </source>
</evidence>
<dbReference type="GO" id="GO:0045892">
    <property type="term" value="P:negative regulation of DNA-templated transcription"/>
    <property type="evidence" value="ECO:0007669"/>
    <property type="project" value="TreeGrafter"/>
</dbReference>
<dbReference type="Pfam" id="PF01475">
    <property type="entry name" value="FUR"/>
    <property type="match status" value="1"/>
</dbReference>
<feature type="binding site" evidence="10">
    <location>
        <position position="89"/>
    </location>
    <ligand>
        <name>Fe cation</name>
        <dbReference type="ChEBI" id="CHEBI:24875"/>
    </ligand>
</feature>
<feature type="binding site" evidence="10">
    <location>
        <position position="124"/>
    </location>
    <ligand>
        <name>Fe cation</name>
        <dbReference type="ChEBI" id="CHEBI:24875"/>
    </ligand>
</feature>
<dbReference type="SUPFAM" id="SSF46785">
    <property type="entry name" value="Winged helix' DNA-binding domain"/>
    <property type="match status" value="1"/>
</dbReference>
<sequence>MTAEQALQVLKEHGYKYTGKREEMIRIFAKEKRYLSARDMLEYMQMEYPALSFDTVYRNLTLFTDLDILEVTELGGERKYRFRCSTEDHHHHLICLSCGKTRHIRSCPLDGMFGEPDGFTITGHKFEIYGYCSQCEEAHP</sequence>
<keyword evidence="5 9" id="KW-0862">Zinc</keyword>
<dbReference type="Proteomes" id="UP000037269">
    <property type="component" value="Unassembled WGS sequence"/>
</dbReference>
<keyword evidence="13" id="KW-1185">Reference proteome</keyword>
<evidence type="ECO:0000256" key="2">
    <source>
        <dbReference type="ARBA" id="ARBA00007957"/>
    </source>
</evidence>
<dbReference type="OrthoDB" id="8659436at2"/>
<dbReference type="Gene3D" id="1.10.10.10">
    <property type="entry name" value="Winged helix-like DNA-binding domain superfamily/Winged helix DNA-binding domain"/>
    <property type="match status" value="1"/>
</dbReference>
<evidence type="ECO:0000313" key="13">
    <source>
        <dbReference type="Proteomes" id="UP000037269"/>
    </source>
</evidence>
<dbReference type="GO" id="GO:0000976">
    <property type="term" value="F:transcription cis-regulatory region binding"/>
    <property type="evidence" value="ECO:0007669"/>
    <property type="project" value="TreeGrafter"/>
</dbReference>
<dbReference type="AlphaFoldDB" id="A0A0D1YLR9"/>
<dbReference type="GO" id="GO:0005737">
    <property type="term" value="C:cytoplasm"/>
    <property type="evidence" value="ECO:0007669"/>
    <property type="project" value="UniProtKB-SubCell"/>
</dbReference>
<evidence type="ECO:0000256" key="3">
    <source>
        <dbReference type="ARBA" id="ARBA00022490"/>
    </source>
</evidence>
<dbReference type="PANTHER" id="PTHR33202:SF1">
    <property type="entry name" value="FERRIC UPTAKE REGULATION PROTEIN"/>
    <property type="match status" value="1"/>
</dbReference>
<proteinExistence type="inferred from homology"/>
<comment type="cofactor">
    <cofactor evidence="10">
        <name>Mn(2+)</name>
        <dbReference type="ChEBI" id="CHEBI:29035"/>
    </cofactor>
    <cofactor evidence="10">
        <name>Fe(2+)</name>
        <dbReference type="ChEBI" id="CHEBI:29033"/>
    </cofactor>
    <text evidence="10">Binds 1 Mn(2+) or Fe(2+) ion per subunit.</text>
</comment>
<comment type="cofactor">
    <cofactor evidence="9">
        <name>Zn(2+)</name>
        <dbReference type="ChEBI" id="CHEBI:29105"/>
    </cofactor>
    <text evidence="9">Binds 1 zinc ion per subunit.</text>
</comment>
<dbReference type="InterPro" id="IPR002481">
    <property type="entry name" value="FUR"/>
</dbReference>
<comment type="subcellular location">
    <subcellularLocation>
        <location evidence="1">Cytoplasm</location>
    </subcellularLocation>
</comment>
<name>A0A0D1YLR9_ANEMI</name>
<keyword evidence="8" id="KW-0804">Transcription</keyword>
<evidence type="ECO:0000256" key="4">
    <source>
        <dbReference type="ARBA" id="ARBA00022491"/>
    </source>
</evidence>
<gene>
    <name evidence="11" type="ORF">AF333_27655</name>
    <name evidence="12" type="ORF">SAMN04487909_11492</name>
</gene>
<protein>
    <submittedName>
        <fullName evidence="11 12">Fur family transcriptional regulator</fullName>
    </submittedName>
</protein>
<evidence type="ECO:0000313" key="12">
    <source>
        <dbReference type="EMBL" id="SDJ25400.1"/>
    </source>
</evidence>